<sequence>MHSNDKVLLVTLIPLTKSTASKLHRRN</sequence>
<dbReference type="AlphaFoldDB" id="A0A0E9TPN9"/>
<name>A0A0E9TPN9_ANGAN</name>
<organism evidence="1">
    <name type="scientific">Anguilla anguilla</name>
    <name type="common">European freshwater eel</name>
    <name type="synonym">Muraena anguilla</name>
    <dbReference type="NCBI Taxonomy" id="7936"/>
    <lineage>
        <taxon>Eukaryota</taxon>
        <taxon>Metazoa</taxon>
        <taxon>Chordata</taxon>
        <taxon>Craniata</taxon>
        <taxon>Vertebrata</taxon>
        <taxon>Euteleostomi</taxon>
        <taxon>Actinopterygii</taxon>
        <taxon>Neopterygii</taxon>
        <taxon>Teleostei</taxon>
        <taxon>Anguilliformes</taxon>
        <taxon>Anguillidae</taxon>
        <taxon>Anguilla</taxon>
    </lineage>
</organism>
<accession>A0A0E9TPN9</accession>
<reference evidence="1" key="2">
    <citation type="journal article" date="2015" name="Fish Shellfish Immunol.">
        <title>Early steps in the European eel (Anguilla anguilla)-Vibrio vulnificus interaction in the gills: Role of the RtxA13 toxin.</title>
        <authorList>
            <person name="Callol A."/>
            <person name="Pajuelo D."/>
            <person name="Ebbesson L."/>
            <person name="Teles M."/>
            <person name="MacKenzie S."/>
            <person name="Amaro C."/>
        </authorList>
    </citation>
    <scope>NUCLEOTIDE SEQUENCE</scope>
</reference>
<protein>
    <submittedName>
        <fullName evidence="1">Uncharacterized protein</fullName>
    </submittedName>
</protein>
<evidence type="ECO:0000313" key="1">
    <source>
        <dbReference type="EMBL" id="JAH55412.1"/>
    </source>
</evidence>
<proteinExistence type="predicted"/>
<dbReference type="EMBL" id="GBXM01053165">
    <property type="protein sequence ID" value="JAH55412.1"/>
    <property type="molecule type" value="Transcribed_RNA"/>
</dbReference>
<reference evidence="1" key="1">
    <citation type="submission" date="2014-11" db="EMBL/GenBank/DDBJ databases">
        <authorList>
            <person name="Amaro Gonzalez C."/>
        </authorList>
    </citation>
    <scope>NUCLEOTIDE SEQUENCE</scope>
</reference>